<sequence>MLSKIKNNLYEIAAALMMSALCISGLVIMDVIQHDNLITYLMWVLFGVSTVMFIFYEIQYFLLKRKNSASEKGADA</sequence>
<feature type="transmembrane region" description="Helical" evidence="1">
    <location>
        <begin position="38"/>
        <end position="56"/>
    </location>
</feature>
<evidence type="ECO:0000313" key="2">
    <source>
        <dbReference type="EMBL" id="PYD36597.1"/>
    </source>
</evidence>
<comment type="caution">
    <text evidence="2">The sequence shown here is derived from an EMBL/GenBank/DDBJ whole genome shotgun (WGS) entry which is preliminary data.</text>
</comment>
<accession>A0A318PAS3</accession>
<dbReference type="EMBL" id="PESE01000011">
    <property type="protein sequence ID" value="PYD36597.1"/>
    <property type="molecule type" value="Genomic_DNA"/>
</dbReference>
<evidence type="ECO:0000256" key="1">
    <source>
        <dbReference type="SAM" id="Phobius"/>
    </source>
</evidence>
<protein>
    <submittedName>
        <fullName evidence="2">Uncharacterized protein</fullName>
    </submittedName>
</protein>
<proteinExistence type="predicted"/>
<dbReference type="Proteomes" id="UP000248196">
    <property type="component" value="Unassembled WGS sequence"/>
</dbReference>
<keyword evidence="1" id="KW-0812">Transmembrane</keyword>
<dbReference type="AlphaFoldDB" id="A0A318PAS3"/>
<keyword evidence="1" id="KW-1133">Transmembrane helix</keyword>
<organism evidence="2 3">
    <name type="scientific">Serratia plymuthica</name>
    <dbReference type="NCBI Taxonomy" id="82996"/>
    <lineage>
        <taxon>Bacteria</taxon>
        <taxon>Pseudomonadati</taxon>
        <taxon>Pseudomonadota</taxon>
        <taxon>Gammaproteobacteria</taxon>
        <taxon>Enterobacterales</taxon>
        <taxon>Yersiniaceae</taxon>
        <taxon>Serratia</taxon>
    </lineage>
</organism>
<feature type="transmembrane region" description="Helical" evidence="1">
    <location>
        <begin position="12"/>
        <end position="32"/>
    </location>
</feature>
<reference evidence="2 3" key="1">
    <citation type="submission" date="2017-11" db="EMBL/GenBank/DDBJ databases">
        <title>Genome sequence of the oocydin A producing rhizobacterium Serratia plymuthica 4Rx5.</title>
        <authorList>
            <person name="Matilla M.A."/>
            <person name="Udaondo Z."/>
            <person name="Salmond G.P.C."/>
        </authorList>
    </citation>
    <scope>NUCLEOTIDE SEQUENCE [LARGE SCALE GENOMIC DNA]</scope>
    <source>
        <strain evidence="2 3">4Rx5</strain>
    </source>
</reference>
<gene>
    <name evidence="2" type="ORF">CT690_23925</name>
</gene>
<dbReference type="RefSeq" id="WP_041417427.1">
    <property type="nucleotide sequence ID" value="NZ_PESE01000011.1"/>
</dbReference>
<name>A0A318PAS3_SERPL</name>
<keyword evidence="1" id="KW-0472">Membrane</keyword>
<evidence type="ECO:0000313" key="3">
    <source>
        <dbReference type="Proteomes" id="UP000248196"/>
    </source>
</evidence>